<dbReference type="EMBL" id="JBHSDP010000024">
    <property type="protein sequence ID" value="MFC4330884.1"/>
    <property type="molecule type" value="Genomic_DNA"/>
</dbReference>
<keyword evidence="1" id="KW-0805">Transcription regulation</keyword>
<evidence type="ECO:0000256" key="3">
    <source>
        <dbReference type="ARBA" id="ARBA00023163"/>
    </source>
</evidence>
<dbReference type="InterPro" id="IPR001845">
    <property type="entry name" value="HTH_ArsR_DNA-bd_dom"/>
</dbReference>
<dbReference type="InterPro" id="IPR051011">
    <property type="entry name" value="Metal_resp_trans_reg"/>
</dbReference>
<dbReference type="Gene3D" id="1.10.10.10">
    <property type="entry name" value="Winged helix-like DNA-binding domain superfamily/Winged helix DNA-binding domain"/>
    <property type="match status" value="1"/>
</dbReference>
<evidence type="ECO:0000313" key="6">
    <source>
        <dbReference type="EMBL" id="MFC4330884.1"/>
    </source>
</evidence>
<dbReference type="InterPro" id="IPR011991">
    <property type="entry name" value="ArsR-like_HTH"/>
</dbReference>
<keyword evidence="7" id="KW-1185">Reference proteome</keyword>
<evidence type="ECO:0000259" key="5">
    <source>
        <dbReference type="SMART" id="SM00418"/>
    </source>
</evidence>
<dbReference type="Proteomes" id="UP001595824">
    <property type="component" value="Unassembled WGS sequence"/>
</dbReference>
<evidence type="ECO:0000313" key="7">
    <source>
        <dbReference type="Proteomes" id="UP001595824"/>
    </source>
</evidence>
<dbReference type="Pfam" id="PF12840">
    <property type="entry name" value="HTH_20"/>
    <property type="match status" value="1"/>
</dbReference>
<dbReference type="PANTHER" id="PTHR43132">
    <property type="entry name" value="ARSENICAL RESISTANCE OPERON REPRESSOR ARSR-RELATED"/>
    <property type="match status" value="1"/>
</dbReference>
<dbReference type="PANTHER" id="PTHR43132:SF2">
    <property type="entry name" value="ARSENICAL RESISTANCE OPERON REPRESSOR ARSR-RELATED"/>
    <property type="match status" value="1"/>
</dbReference>
<dbReference type="RefSeq" id="WP_381741961.1">
    <property type="nucleotide sequence ID" value="NZ_JBHSDP010000024.1"/>
</dbReference>
<organism evidence="6 7">
    <name type="scientific">Streptomyces andamanensis</name>
    <dbReference type="NCBI Taxonomy" id="1565035"/>
    <lineage>
        <taxon>Bacteria</taxon>
        <taxon>Bacillati</taxon>
        <taxon>Actinomycetota</taxon>
        <taxon>Actinomycetes</taxon>
        <taxon>Kitasatosporales</taxon>
        <taxon>Streptomycetaceae</taxon>
        <taxon>Streptomyces</taxon>
    </lineage>
</organism>
<dbReference type="InterPro" id="IPR036390">
    <property type="entry name" value="WH_DNA-bd_sf"/>
</dbReference>
<keyword evidence="3" id="KW-0804">Transcription</keyword>
<protein>
    <submittedName>
        <fullName evidence="6">ArsR/SmtB family transcription factor</fullName>
    </submittedName>
</protein>
<reference evidence="7" key="1">
    <citation type="journal article" date="2019" name="Int. J. Syst. Evol. Microbiol.">
        <title>The Global Catalogue of Microorganisms (GCM) 10K type strain sequencing project: providing services to taxonomists for standard genome sequencing and annotation.</title>
        <authorList>
            <consortium name="The Broad Institute Genomics Platform"/>
            <consortium name="The Broad Institute Genome Sequencing Center for Infectious Disease"/>
            <person name="Wu L."/>
            <person name="Ma J."/>
        </authorList>
    </citation>
    <scope>NUCLEOTIDE SEQUENCE [LARGE SCALE GENOMIC DNA]</scope>
    <source>
        <strain evidence="7">PCU 347</strain>
    </source>
</reference>
<comment type="caution">
    <text evidence="6">The sequence shown here is derived from an EMBL/GenBank/DDBJ whole genome shotgun (WGS) entry which is preliminary data.</text>
</comment>
<evidence type="ECO:0000256" key="2">
    <source>
        <dbReference type="ARBA" id="ARBA00023125"/>
    </source>
</evidence>
<keyword evidence="2" id="KW-0238">DNA-binding</keyword>
<name>A0ABV8TJL4_9ACTN</name>
<dbReference type="SUPFAM" id="SSF46785">
    <property type="entry name" value="Winged helix' DNA-binding domain"/>
    <property type="match status" value="1"/>
</dbReference>
<evidence type="ECO:0000256" key="1">
    <source>
        <dbReference type="ARBA" id="ARBA00023015"/>
    </source>
</evidence>
<dbReference type="SMART" id="SM00418">
    <property type="entry name" value="HTH_ARSR"/>
    <property type="match status" value="1"/>
</dbReference>
<accession>A0ABV8TJL4</accession>
<feature type="compositionally biased region" description="Low complexity" evidence="4">
    <location>
        <begin position="178"/>
        <end position="187"/>
    </location>
</feature>
<dbReference type="CDD" id="cd00090">
    <property type="entry name" value="HTH_ARSR"/>
    <property type="match status" value="1"/>
</dbReference>
<evidence type="ECO:0000256" key="4">
    <source>
        <dbReference type="SAM" id="MobiDB-lite"/>
    </source>
</evidence>
<feature type="region of interest" description="Disordered" evidence="4">
    <location>
        <begin position="176"/>
        <end position="198"/>
    </location>
</feature>
<feature type="domain" description="HTH arsR-type" evidence="5">
    <location>
        <begin position="22"/>
        <end position="131"/>
    </location>
</feature>
<gene>
    <name evidence="6" type="ORF">ACFPC0_24470</name>
</gene>
<dbReference type="InterPro" id="IPR036388">
    <property type="entry name" value="WH-like_DNA-bd_sf"/>
</dbReference>
<sequence length="221" mass="23494">MTDPSTTPPAQPSAPEIELDTAALRVLAHPVRIDVLGLLRRRGPSTATRLAAELRVNPGAASYHLRRLAAGGLIEEEPGRGKGRERWWRACHHRSVHDPAAGSPEQREAGRAYTHAVALAAAERLRAAAAEVPLLPEPWTGVSAYGDFVLRLRPAELAELRDELFAVIARHGQPRTPLPAAAQAPAEEQPPAPLAADPAPVMVQVQAFPVPGAVALRDAGS</sequence>
<proteinExistence type="predicted"/>